<feature type="transmembrane region" description="Helical" evidence="6">
    <location>
        <begin position="196"/>
        <end position="217"/>
    </location>
</feature>
<dbReference type="GeneID" id="34578604"/>
<proteinExistence type="predicted"/>
<dbReference type="Pfam" id="PF01490">
    <property type="entry name" value="Aa_trans"/>
    <property type="match status" value="1"/>
</dbReference>
<dbReference type="GO" id="GO:0016020">
    <property type="term" value="C:membrane"/>
    <property type="evidence" value="ECO:0007669"/>
    <property type="project" value="UniProtKB-SubCell"/>
</dbReference>
<dbReference type="STRING" id="1835702.A0A1F5LD03"/>
<accession>A0A1F5LD03</accession>
<feature type="transmembrane region" description="Helical" evidence="6">
    <location>
        <begin position="157"/>
        <end position="184"/>
    </location>
</feature>
<protein>
    <recommendedName>
        <fullName evidence="7">Amino acid transporter transmembrane domain-containing protein</fullName>
    </recommendedName>
</protein>
<evidence type="ECO:0000313" key="8">
    <source>
        <dbReference type="EMBL" id="OGE50821.1"/>
    </source>
</evidence>
<reference evidence="8 9" key="1">
    <citation type="journal article" date="2016" name="Sci. Rep.">
        <title>Penicillium arizonense, a new, genome sequenced fungal species, reveals a high chemical diversity in secreted metabolites.</title>
        <authorList>
            <person name="Grijseels S."/>
            <person name="Nielsen J.C."/>
            <person name="Randelovic M."/>
            <person name="Nielsen J."/>
            <person name="Nielsen K.F."/>
            <person name="Workman M."/>
            <person name="Frisvad J.C."/>
        </authorList>
    </citation>
    <scope>NUCLEOTIDE SEQUENCE [LARGE SCALE GENOMIC DNA]</scope>
    <source>
        <strain evidence="8 9">CBS 141311</strain>
    </source>
</reference>
<dbReference type="PANTHER" id="PTHR48017">
    <property type="entry name" value="OS05G0424000 PROTEIN-RELATED"/>
    <property type="match status" value="1"/>
</dbReference>
<feature type="transmembrane region" description="Helical" evidence="6">
    <location>
        <begin position="86"/>
        <end position="104"/>
    </location>
</feature>
<evidence type="ECO:0000256" key="2">
    <source>
        <dbReference type="ARBA" id="ARBA00022448"/>
    </source>
</evidence>
<dbReference type="AlphaFoldDB" id="A0A1F5LD03"/>
<feature type="transmembrane region" description="Helical" evidence="6">
    <location>
        <begin position="237"/>
        <end position="258"/>
    </location>
</feature>
<organism evidence="8 9">
    <name type="scientific">Penicillium arizonense</name>
    <dbReference type="NCBI Taxonomy" id="1835702"/>
    <lineage>
        <taxon>Eukaryota</taxon>
        <taxon>Fungi</taxon>
        <taxon>Dikarya</taxon>
        <taxon>Ascomycota</taxon>
        <taxon>Pezizomycotina</taxon>
        <taxon>Eurotiomycetes</taxon>
        <taxon>Eurotiomycetidae</taxon>
        <taxon>Eurotiales</taxon>
        <taxon>Aspergillaceae</taxon>
        <taxon>Penicillium</taxon>
    </lineage>
</organism>
<keyword evidence="9" id="KW-1185">Reference proteome</keyword>
<feature type="transmembrane region" description="Helical" evidence="6">
    <location>
        <begin position="270"/>
        <end position="293"/>
    </location>
</feature>
<dbReference type="Proteomes" id="UP000177622">
    <property type="component" value="Unassembled WGS sequence"/>
</dbReference>
<evidence type="ECO:0000259" key="7">
    <source>
        <dbReference type="Pfam" id="PF01490"/>
    </source>
</evidence>
<sequence>MSHAITSIYDANGSHKEKNKDMIDLEQSEGEVIDQTDRKPEHALTVEGNERFHRLGWKRLTIVLIVQSIALGSLSLPSAFATLGMVAGIILCLGLGCIAIYGSYMIGLAKLKYPHVAHYVHFGRLLFGGFGETLFSVAFIALMILTVGSHCLTGKLALATISGSSACALIFSAVSAVILFAFAIPPSFAELSILGFIDFVSIIMAIGVTIIATGIQSNSTLSTWSAWPKNDLSLSEAFVAISNIAFAYSFAAAQPSFMDEMHTPTDFTKAIGTLGVTQMSIYTLTGALIYAALRELCDIMSEKGDKLLDDHSQLAEFLACSFMLISFEVFRGAEHDWLLHLDATASLMGLLSPEAIFNPDSVICDTSSTPFAEQYRSPKSGMVEGLQFLTVAVIWFDIFACVATGRAPRLPYQQWLRIQGLNTADLMGCENWVMLTIGDLAHFSIWKETQQEQGTTWCGIFYKLGLTPLCLCCPSSTTHYCIRATAGITRDTKRRFPGNYHSSE</sequence>
<comment type="subcellular location">
    <subcellularLocation>
        <location evidence="1">Membrane</location>
    </subcellularLocation>
</comment>
<dbReference type="InterPro" id="IPR013057">
    <property type="entry name" value="AA_transpt_TM"/>
</dbReference>
<evidence type="ECO:0000256" key="6">
    <source>
        <dbReference type="SAM" id="Phobius"/>
    </source>
</evidence>
<keyword evidence="2" id="KW-0813">Transport</keyword>
<keyword evidence="3 6" id="KW-0812">Transmembrane</keyword>
<evidence type="ECO:0000313" key="9">
    <source>
        <dbReference type="Proteomes" id="UP000177622"/>
    </source>
</evidence>
<feature type="transmembrane region" description="Helical" evidence="6">
    <location>
        <begin position="125"/>
        <end position="145"/>
    </location>
</feature>
<dbReference type="OrthoDB" id="655540at2759"/>
<comment type="caution">
    <text evidence="8">The sequence shown here is derived from an EMBL/GenBank/DDBJ whole genome shotgun (WGS) entry which is preliminary data.</text>
</comment>
<keyword evidence="5 6" id="KW-0472">Membrane</keyword>
<gene>
    <name evidence="8" type="ORF">PENARI_c015G09703</name>
</gene>
<dbReference type="EMBL" id="LXJU01000015">
    <property type="protein sequence ID" value="OGE50821.1"/>
    <property type="molecule type" value="Genomic_DNA"/>
</dbReference>
<dbReference type="RefSeq" id="XP_022486267.1">
    <property type="nucleotide sequence ID" value="XM_022633870.1"/>
</dbReference>
<keyword evidence="4 6" id="KW-1133">Transmembrane helix</keyword>
<evidence type="ECO:0000256" key="4">
    <source>
        <dbReference type="ARBA" id="ARBA00022989"/>
    </source>
</evidence>
<name>A0A1F5LD03_PENAI</name>
<evidence type="ECO:0000256" key="1">
    <source>
        <dbReference type="ARBA" id="ARBA00004370"/>
    </source>
</evidence>
<feature type="domain" description="Amino acid transporter transmembrane" evidence="7">
    <location>
        <begin position="54"/>
        <end position="292"/>
    </location>
</feature>
<feature type="transmembrane region" description="Helical" evidence="6">
    <location>
        <begin position="60"/>
        <end position="80"/>
    </location>
</feature>
<evidence type="ECO:0000256" key="3">
    <source>
        <dbReference type="ARBA" id="ARBA00022692"/>
    </source>
</evidence>
<evidence type="ECO:0000256" key="5">
    <source>
        <dbReference type="ARBA" id="ARBA00023136"/>
    </source>
</evidence>